<keyword evidence="2 6" id="KW-0698">rRNA processing</keyword>
<dbReference type="EMBL" id="JAAMFI010000002">
    <property type="protein sequence ID" value="MBS9335206.1"/>
    <property type="molecule type" value="Genomic_DNA"/>
</dbReference>
<dbReference type="PANTHER" id="PTHR46111:SF1">
    <property type="entry name" value="RIBOSOMAL RNA SMALL SUBUNIT METHYLTRANSFERASE I"/>
    <property type="match status" value="1"/>
</dbReference>
<evidence type="ECO:0000259" key="7">
    <source>
        <dbReference type="Pfam" id="PF00590"/>
    </source>
</evidence>
<dbReference type="RefSeq" id="WP_213819802.1">
    <property type="nucleotide sequence ID" value="NZ_JAAMFI010000002.1"/>
</dbReference>
<dbReference type="PROSITE" id="PS01296">
    <property type="entry name" value="RSMI"/>
    <property type="match status" value="1"/>
</dbReference>
<dbReference type="GO" id="GO:0032259">
    <property type="term" value="P:methylation"/>
    <property type="evidence" value="ECO:0007669"/>
    <property type="project" value="UniProtKB-KW"/>
</dbReference>
<dbReference type="Pfam" id="PF00590">
    <property type="entry name" value="TP_methylase"/>
    <property type="match status" value="1"/>
</dbReference>
<dbReference type="Proteomes" id="UP001519418">
    <property type="component" value="Unassembled WGS sequence"/>
</dbReference>
<evidence type="ECO:0000313" key="9">
    <source>
        <dbReference type="Proteomes" id="UP001519418"/>
    </source>
</evidence>
<dbReference type="InterPro" id="IPR014777">
    <property type="entry name" value="4pyrrole_Mease_sub1"/>
</dbReference>
<dbReference type="Gene3D" id="3.40.1010.10">
    <property type="entry name" value="Cobalt-precorrin-4 Transmethylase, Domain 1"/>
    <property type="match status" value="1"/>
</dbReference>
<evidence type="ECO:0000256" key="3">
    <source>
        <dbReference type="ARBA" id="ARBA00022603"/>
    </source>
</evidence>
<dbReference type="Gene3D" id="3.30.950.10">
    <property type="entry name" value="Methyltransferase, Cobalt-precorrin-4 Transmethylase, Domain 2"/>
    <property type="match status" value="1"/>
</dbReference>
<evidence type="ECO:0000256" key="6">
    <source>
        <dbReference type="HAMAP-Rule" id="MF_01877"/>
    </source>
</evidence>
<evidence type="ECO:0000256" key="2">
    <source>
        <dbReference type="ARBA" id="ARBA00022552"/>
    </source>
</evidence>
<keyword evidence="5 6" id="KW-0949">S-adenosyl-L-methionine</keyword>
<keyword evidence="9" id="KW-1185">Reference proteome</keyword>
<dbReference type="InterPro" id="IPR035996">
    <property type="entry name" value="4pyrrol_Methylase_sf"/>
</dbReference>
<keyword evidence="4 6" id="KW-0808">Transferase</keyword>
<accession>A0ABS5QS43</accession>
<comment type="subcellular location">
    <subcellularLocation>
        <location evidence="6">Cytoplasm</location>
    </subcellularLocation>
</comment>
<dbReference type="NCBIfam" id="TIGR00096">
    <property type="entry name" value="16S rRNA (cytidine(1402)-2'-O)-methyltransferase"/>
    <property type="match status" value="1"/>
</dbReference>
<dbReference type="PIRSF" id="PIRSF005917">
    <property type="entry name" value="MTase_YraL"/>
    <property type="match status" value="1"/>
</dbReference>
<reference evidence="8 9" key="1">
    <citation type="submission" date="2020-02" db="EMBL/GenBank/DDBJ databases">
        <title>Fructobacillus sp. isolated from paper mulberry of Taiwan.</title>
        <authorList>
            <person name="Lin S.-T."/>
        </authorList>
    </citation>
    <scope>NUCLEOTIDE SEQUENCE [LARGE SCALE GENOMIC DNA]</scope>
    <source>
        <strain evidence="8 9">M1-10</strain>
    </source>
</reference>
<dbReference type="EC" id="2.1.1.198" evidence="6"/>
<feature type="domain" description="Tetrapyrrole methylase" evidence="7">
    <location>
        <begin position="14"/>
        <end position="214"/>
    </location>
</feature>
<evidence type="ECO:0000256" key="5">
    <source>
        <dbReference type="ARBA" id="ARBA00022691"/>
    </source>
</evidence>
<dbReference type="InterPro" id="IPR018063">
    <property type="entry name" value="SAM_MeTrfase_RsmI_CS"/>
</dbReference>
<protein>
    <recommendedName>
        <fullName evidence="6">Ribosomal RNA small subunit methyltransferase I</fullName>
        <ecNumber evidence="6">2.1.1.198</ecNumber>
    </recommendedName>
    <alternativeName>
        <fullName evidence="6">16S rRNA 2'-O-ribose C1402 methyltransferase</fullName>
    </alternativeName>
    <alternativeName>
        <fullName evidence="6">rRNA (cytidine-2'-O-)-methyltransferase RsmI</fullName>
    </alternativeName>
</protein>
<comment type="caution">
    <text evidence="8">The sequence shown here is derived from an EMBL/GenBank/DDBJ whole genome shotgun (WGS) entry which is preliminary data.</text>
</comment>
<evidence type="ECO:0000256" key="1">
    <source>
        <dbReference type="ARBA" id="ARBA00022490"/>
    </source>
</evidence>
<organism evidence="8 9">
    <name type="scientific">Fructobacillus papyriferae</name>
    <dbReference type="NCBI Taxonomy" id="2713171"/>
    <lineage>
        <taxon>Bacteria</taxon>
        <taxon>Bacillati</taxon>
        <taxon>Bacillota</taxon>
        <taxon>Bacilli</taxon>
        <taxon>Lactobacillales</taxon>
        <taxon>Lactobacillaceae</taxon>
        <taxon>Fructobacillus</taxon>
    </lineage>
</organism>
<evidence type="ECO:0000313" key="8">
    <source>
        <dbReference type="EMBL" id="MBS9335206.1"/>
    </source>
</evidence>
<gene>
    <name evidence="6 8" type="primary">rsmI</name>
    <name evidence="8" type="ORF">G6R27_04065</name>
</gene>
<dbReference type="InterPro" id="IPR000878">
    <property type="entry name" value="4pyrrol_Mease"/>
</dbReference>
<dbReference type="GO" id="GO:0008168">
    <property type="term" value="F:methyltransferase activity"/>
    <property type="evidence" value="ECO:0007669"/>
    <property type="project" value="UniProtKB-KW"/>
</dbReference>
<name>A0ABS5QS43_9LACO</name>
<dbReference type="CDD" id="cd11648">
    <property type="entry name" value="RsmI"/>
    <property type="match status" value="1"/>
</dbReference>
<keyword evidence="1 6" id="KW-0963">Cytoplasm</keyword>
<evidence type="ECO:0000256" key="4">
    <source>
        <dbReference type="ARBA" id="ARBA00022679"/>
    </source>
</evidence>
<sequence>MQRQHSFTTHETGTLYLVGTPIGNLQDISNRAIDVLSSVDLIAAEDTRHTQLLLNYFEIKQNKTSLHEHNWQEKAPELVGELLAGKSVAQVSDAGLPSISDPGKELVAQAVEAGIPVVPVPGASAGITALIASGLVPQPFYFHGFLPRKKQEQLAEWQKLSWRAETMIFYEAPHRLKKTLANLVEALGAERKVVLARELTKRYEEFLRGTASEALKWAENSEIRGEFVLLVEGQRGDNPELQAAERGQEEVEAAQVAESDPIAAVTALVESGMKPNAAIKQVAKKSGQSRQDIYKLYHHIEEENG</sequence>
<dbReference type="PANTHER" id="PTHR46111">
    <property type="entry name" value="RIBOSOMAL RNA SMALL SUBUNIT METHYLTRANSFERASE I"/>
    <property type="match status" value="1"/>
</dbReference>
<comment type="function">
    <text evidence="6">Catalyzes the 2'-O-methylation of the ribose of cytidine 1402 (C1402) in 16S rRNA.</text>
</comment>
<comment type="catalytic activity">
    <reaction evidence="6">
        <text>cytidine(1402) in 16S rRNA + S-adenosyl-L-methionine = 2'-O-methylcytidine(1402) in 16S rRNA + S-adenosyl-L-homocysteine + H(+)</text>
        <dbReference type="Rhea" id="RHEA:42924"/>
        <dbReference type="Rhea" id="RHEA-COMP:10285"/>
        <dbReference type="Rhea" id="RHEA-COMP:10286"/>
        <dbReference type="ChEBI" id="CHEBI:15378"/>
        <dbReference type="ChEBI" id="CHEBI:57856"/>
        <dbReference type="ChEBI" id="CHEBI:59789"/>
        <dbReference type="ChEBI" id="CHEBI:74495"/>
        <dbReference type="ChEBI" id="CHEBI:82748"/>
        <dbReference type="EC" id="2.1.1.198"/>
    </reaction>
</comment>
<keyword evidence="3 6" id="KW-0489">Methyltransferase</keyword>
<dbReference type="InterPro" id="IPR008189">
    <property type="entry name" value="rRNA_ssu_MeTfrase_I"/>
</dbReference>
<dbReference type="SUPFAM" id="SSF53790">
    <property type="entry name" value="Tetrapyrrole methylase"/>
    <property type="match status" value="1"/>
</dbReference>
<proteinExistence type="inferred from homology"/>
<comment type="similarity">
    <text evidence="6">Belongs to the methyltransferase superfamily. RsmI family.</text>
</comment>
<dbReference type="HAMAP" id="MF_01877">
    <property type="entry name" value="16SrRNA_methyltr_I"/>
    <property type="match status" value="1"/>
</dbReference>
<dbReference type="InterPro" id="IPR014776">
    <property type="entry name" value="4pyrrole_Mease_sub2"/>
</dbReference>